<feature type="region of interest" description="Disordered" evidence="11">
    <location>
        <begin position="1552"/>
        <end position="1616"/>
    </location>
</feature>
<dbReference type="Pfam" id="PF06465">
    <property type="entry name" value="DUF1087"/>
    <property type="match status" value="1"/>
</dbReference>
<keyword evidence="3" id="KW-0677">Repeat</keyword>
<evidence type="ECO:0000259" key="14">
    <source>
        <dbReference type="PROSITE" id="PS50016"/>
    </source>
</evidence>
<dbReference type="Proteomes" id="UP001318860">
    <property type="component" value="Unassembled WGS sequence"/>
</dbReference>
<dbReference type="SMART" id="SM00249">
    <property type="entry name" value="PHD"/>
    <property type="match status" value="1"/>
</dbReference>
<name>A0ABR0XSD2_REHGL</name>
<feature type="domain" description="Helicase C-terminal" evidence="15">
    <location>
        <begin position="595"/>
        <end position="756"/>
    </location>
</feature>
<evidence type="ECO:0000313" key="16">
    <source>
        <dbReference type="EMBL" id="KAK6162097.1"/>
    </source>
</evidence>
<accession>A0ABR0XSD2</accession>
<dbReference type="InterPro" id="IPR019787">
    <property type="entry name" value="Znf_PHD-finger"/>
</dbReference>
<feature type="compositionally biased region" description="Acidic residues" evidence="11">
    <location>
        <begin position="1068"/>
        <end position="1083"/>
    </location>
</feature>
<protein>
    <recommendedName>
        <fullName evidence="18">CHD3-type chromatin-remodeling factor PICKLE</fullName>
    </recommendedName>
</protein>
<evidence type="ECO:0000256" key="7">
    <source>
        <dbReference type="ARBA" id="ARBA00022833"/>
    </source>
</evidence>
<dbReference type="SMART" id="SM00298">
    <property type="entry name" value="CHROMO"/>
    <property type="match status" value="2"/>
</dbReference>
<evidence type="ECO:0000256" key="2">
    <source>
        <dbReference type="ARBA" id="ARBA00022723"/>
    </source>
</evidence>
<dbReference type="Pfam" id="PF00628">
    <property type="entry name" value="PHD"/>
    <property type="match status" value="1"/>
</dbReference>
<dbReference type="InterPro" id="IPR038718">
    <property type="entry name" value="SNF2-like_sf"/>
</dbReference>
<evidence type="ECO:0000256" key="6">
    <source>
        <dbReference type="ARBA" id="ARBA00022801"/>
    </source>
</evidence>
<evidence type="ECO:0000256" key="11">
    <source>
        <dbReference type="SAM" id="MobiDB-lite"/>
    </source>
</evidence>
<keyword evidence="12" id="KW-0472">Membrane</keyword>
<evidence type="ECO:0000259" key="15">
    <source>
        <dbReference type="PROSITE" id="PS51194"/>
    </source>
</evidence>
<proteinExistence type="predicted"/>
<keyword evidence="4" id="KW-0547">Nucleotide-binding</keyword>
<evidence type="ECO:0000256" key="8">
    <source>
        <dbReference type="ARBA" id="ARBA00022840"/>
    </source>
</evidence>
<dbReference type="InterPro" id="IPR000330">
    <property type="entry name" value="SNF2_N"/>
</dbReference>
<evidence type="ECO:0000313" key="17">
    <source>
        <dbReference type="Proteomes" id="UP001318860"/>
    </source>
</evidence>
<dbReference type="InterPro" id="IPR001650">
    <property type="entry name" value="Helicase_C-like"/>
</dbReference>
<dbReference type="PANTHER" id="PTHR45623">
    <property type="entry name" value="CHROMODOMAIN-HELICASE-DNA-BINDING PROTEIN 3-RELATED-RELATED"/>
    <property type="match status" value="1"/>
</dbReference>
<dbReference type="EMBL" id="JABTTQ020000002">
    <property type="protein sequence ID" value="KAK6162097.1"/>
    <property type="molecule type" value="Genomic_DNA"/>
</dbReference>
<dbReference type="Gene3D" id="3.40.50.300">
    <property type="entry name" value="P-loop containing nucleotide triphosphate hydrolases"/>
    <property type="match status" value="1"/>
</dbReference>
<keyword evidence="9" id="KW-0539">Nucleus</keyword>
<dbReference type="PROSITE" id="PS51194">
    <property type="entry name" value="HELICASE_CTER"/>
    <property type="match status" value="1"/>
</dbReference>
<dbReference type="Gene3D" id="1.10.10.60">
    <property type="entry name" value="Homeodomain-like"/>
    <property type="match status" value="1"/>
</dbReference>
<dbReference type="InterPro" id="IPR027417">
    <property type="entry name" value="P-loop_NTPase"/>
</dbReference>
<evidence type="ECO:0008006" key="18">
    <source>
        <dbReference type="Google" id="ProtNLM"/>
    </source>
</evidence>
<dbReference type="SMART" id="SM01146">
    <property type="entry name" value="DUF1086"/>
    <property type="match status" value="1"/>
</dbReference>
<dbReference type="Pfam" id="PF00385">
    <property type="entry name" value="Chromo"/>
    <property type="match status" value="2"/>
</dbReference>
<evidence type="ECO:0000256" key="4">
    <source>
        <dbReference type="ARBA" id="ARBA00022741"/>
    </source>
</evidence>
<feature type="domain" description="Chromo" evidence="13">
    <location>
        <begin position="151"/>
        <end position="233"/>
    </location>
</feature>
<evidence type="ECO:0000256" key="3">
    <source>
        <dbReference type="ARBA" id="ARBA00022737"/>
    </source>
</evidence>
<keyword evidence="6" id="KW-0378">Hydrolase</keyword>
<dbReference type="SMART" id="SM01147">
    <property type="entry name" value="DUF1087"/>
    <property type="match status" value="1"/>
</dbReference>
<dbReference type="PROSITE" id="PS50013">
    <property type="entry name" value="CHROMO_2"/>
    <property type="match status" value="2"/>
</dbReference>
<reference evidence="16 17" key="1">
    <citation type="journal article" date="2021" name="Comput. Struct. Biotechnol. J.">
        <title>De novo genome assembly of the potent medicinal plant Rehmannia glutinosa using nanopore technology.</title>
        <authorList>
            <person name="Ma L."/>
            <person name="Dong C."/>
            <person name="Song C."/>
            <person name="Wang X."/>
            <person name="Zheng X."/>
            <person name="Niu Y."/>
            <person name="Chen S."/>
            <person name="Feng W."/>
        </authorList>
    </citation>
    <scope>NUCLEOTIDE SEQUENCE [LARGE SCALE GENOMIC DNA]</scope>
    <source>
        <strain evidence="16">DH-2019</strain>
    </source>
</reference>
<gene>
    <name evidence="16" type="ORF">DH2020_001938</name>
</gene>
<dbReference type="Pfam" id="PF00271">
    <property type="entry name" value="Helicase_C"/>
    <property type="match status" value="1"/>
</dbReference>
<keyword evidence="5 10" id="KW-0863">Zinc-finger</keyword>
<dbReference type="PROSITE" id="PS50016">
    <property type="entry name" value="ZF_PHD_2"/>
    <property type="match status" value="1"/>
</dbReference>
<dbReference type="InterPro" id="IPR049730">
    <property type="entry name" value="SNF2/RAD54-like_C"/>
</dbReference>
<feature type="transmembrane region" description="Helical" evidence="12">
    <location>
        <begin position="951"/>
        <end position="967"/>
    </location>
</feature>
<dbReference type="SUPFAM" id="SSF54160">
    <property type="entry name" value="Chromo domain-like"/>
    <property type="match status" value="2"/>
</dbReference>
<evidence type="ECO:0000256" key="10">
    <source>
        <dbReference type="PROSITE-ProRule" id="PRU00146"/>
    </source>
</evidence>
<dbReference type="PANTHER" id="PTHR45623:SF17">
    <property type="entry name" value="CHROMODOMAIN-HELICASE-DNA-BINDING PROTEIN 3-RELATED"/>
    <property type="match status" value="1"/>
</dbReference>
<sequence length="1616" mass="182241">MKRLIVVRTLSTPCKGTISLELTRLMKMASLVERLRVRSDRRPIYNIDESDEESDFVKKKPGMGPSSDKIEKIERPDTSLPVSSEDIGCEAVVTSSYSYQKEGSCQACGKDDNLLSCETCTYAYHPKCLLPVLRGPHPSNWKCPECVGHLNELEKILDCEMRPSAVNDSDAPKLGSNQAFMKHYLVKWKGLSYLHCAWVPETEFVKAYKSNPRLRTKVNNFHKQASSSNNTDDEYVPIRPDWTTVDRIIACREVEEGKEYFVKWNELSYDECSWELESSISSFHKEIEKFNRICSQHDRISAAKQKRHLRDAMELKKKQKEFQQYESSPEFLSGGKTIQSIAFLASLFEENIYPHLVVAPLSTLRNWEREFATWAPHMNVVMYAGTAQARGVIREYEFYYPKSQKKSKKKKSGQAVSESKQDRIKFDVLLTSYEMINMDSSSLKSIKWECLELYSFVVCAPDLDTSLKLLEQLDELFMLMHFLDAGKFGSLEDFQEEFKDINQEEQISRLHTMLAHLLRRVKKDVMKELPPKKELILRVGRVSSKQKEYYKAILTRNYQILTRKGGAQVEISNSSFAHNDIYLRQLLETSGKLQLLDKMMVKLKEQGHRVLIYSQFQHMLDLLEDYCNYRKWHHERIDGKVGGAERQIRIDRFNAKNSSRFCFLLSTRAGGIGINLATADTVIIYDSDWNPHADLQAMARAHRLGQTSKVMIYRLITRGTIEERMMEMTKKKMILEHLVVGKLKTQNINQEELDDIIRYGSKELFADDSDELVKSRQIHYDDTAIDRLLDREQVGEEDTSLEDEEEDGFLKAFKETPVPPVENKASVNNSERASYWEDLLRDKYEVNKIEEFNAMGKGKRSRKQVEGKMEGMGERLFEATLYVNFPNPFNIDESGRIEFQTQICPYSDCLRYQDSWRRREGKYEGPVLRFVMCTGNPLCCLALCMGGKKPFLMLAVSFVGLLIFIHFEGGGGVGVGEGGMTIDRICSIFKNIVFMSIKNQNHLYEDLIADRVEGPTCTCGGTVYALFLSFLSLFLLSCLSFPGNSGIYGGPTTVMVSVEDDLAGLEDVSSDGEDDNYEAESTDNETASTGAAAIRRPYRKRARGTSEKIPLMEGEGRYLRVLGFNQSQRAVFVQILMRFGIPKSGWAEFTQRLKLKTSKKLKSGCILNSTATLHSPALPIVISTIVFTDGTTFFDLSSKVVVLPLLLELGNSEDGVPKEGLRIEDVLVRIGTLSLIRDKVKALSEGSTILFTDDIISRYPGLKGGRLWKEQHDRLLLRAVMKHGYGRWQAIVDDKDLRIQEVICQELNLPFINTPGPGAPQAHNLASGTSQAQASASGVSEPHVPTPGLHESQNGVNLDGVGAPGNQAKGTTGGNESGAGATNTTARTQLFQDQSTLYHFREMQRRQVEFIKKRVLLLEKGLNAELQKVYYADDKMNDIVTDETGRKVTDVKYPSSEASDAQMAAQLPQVEIISPEEISASACDKNSHRFDMARLYNEISGIVADNGPDLGEAYSRAAASLKLKKDLGALEAFSEEINKILSPVQDEKAKVENLSSSSTLPADNNVLGVGTMDTDNPIQSSETEANHQREASNLPLSNGTVDVEMEEDNSEVIIMD</sequence>
<dbReference type="PROSITE" id="PS01359">
    <property type="entry name" value="ZF_PHD_1"/>
    <property type="match status" value="1"/>
</dbReference>
<evidence type="ECO:0000256" key="5">
    <source>
        <dbReference type="ARBA" id="ARBA00022771"/>
    </source>
</evidence>
<keyword evidence="7" id="KW-0862">Zinc</keyword>
<dbReference type="CDD" id="cd18660">
    <property type="entry name" value="CD1_tandem"/>
    <property type="match status" value="1"/>
</dbReference>
<dbReference type="Gene3D" id="3.30.40.10">
    <property type="entry name" value="Zinc/RING finger domain, C3HC4 (zinc finger)"/>
    <property type="match status" value="1"/>
</dbReference>
<keyword evidence="12" id="KW-1133">Transmembrane helix</keyword>
<feature type="region of interest" description="Disordered" evidence="11">
    <location>
        <begin position="1068"/>
        <end position="1090"/>
    </location>
</feature>
<organism evidence="16 17">
    <name type="scientific">Rehmannia glutinosa</name>
    <name type="common">Chinese foxglove</name>
    <dbReference type="NCBI Taxonomy" id="99300"/>
    <lineage>
        <taxon>Eukaryota</taxon>
        <taxon>Viridiplantae</taxon>
        <taxon>Streptophyta</taxon>
        <taxon>Embryophyta</taxon>
        <taxon>Tracheophyta</taxon>
        <taxon>Spermatophyta</taxon>
        <taxon>Magnoliopsida</taxon>
        <taxon>eudicotyledons</taxon>
        <taxon>Gunneridae</taxon>
        <taxon>Pentapetalae</taxon>
        <taxon>asterids</taxon>
        <taxon>lamiids</taxon>
        <taxon>Lamiales</taxon>
        <taxon>Orobanchaceae</taxon>
        <taxon>Rehmannieae</taxon>
        <taxon>Rehmannia</taxon>
    </lineage>
</organism>
<dbReference type="InterPro" id="IPR016197">
    <property type="entry name" value="Chromo-like_dom_sf"/>
</dbReference>
<feature type="compositionally biased region" description="Polar residues" evidence="11">
    <location>
        <begin position="1553"/>
        <end position="1562"/>
    </location>
</feature>
<comment type="caution">
    <text evidence="16">The sequence shown here is derived from an EMBL/GenBank/DDBJ whole genome shotgun (WGS) entry which is preliminary data.</text>
</comment>
<dbReference type="InterPro" id="IPR009462">
    <property type="entry name" value="CHD_II_SANT-like"/>
</dbReference>
<feature type="compositionally biased region" description="Polar residues" evidence="11">
    <location>
        <begin position="1573"/>
        <end position="1583"/>
    </location>
</feature>
<comment type="subcellular location">
    <subcellularLocation>
        <location evidence="1">Nucleus</location>
    </subcellularLocation>
</comment>
<feature type="region of interest" description="Disordered" evidence="11">
    <location>
        <begin position="1318"/>
        <end position="1382"/>
    </location>
</feature>
<dbReference type="InterPro" id="IPR001965">
    <property type="entry name" value="Znf_PHD"/>
</dbReference>
<dbReference type="Gene3D" id="3.40.50.10810">
    <property type="entry name" value="Tandem AAA-ATPase domain"/>
    <property type="match status" value="2"/>
</dbReference>
<dbReference type="Pfam" id="PF06461">
    <property type="entry name" value="CHDII_SANT-like"/>
    <property type="match status" value="1"/>
</dbReference>
<keyword evidence="17" id="KW-1185">Reference proteome</keyword>
<keyword evidence="2" id="KW-0479">Metal-binding</keyword>
<dbReference type="CDD" id="cd18659">
    <property type="entry name" value="CD2_tandem"/>
    <property type="match status" value="1"/>
</dbReference>
<dbReference type="InterPro" id="IPR009463">
    <property type="entry name" value="DUF1087"/>
</dbReference>
<feature type="domain" description="Chromo" evidence="13">
    <location>
        <begin position="243"/>
        <end position="292"/>
    </location>
</feature>
<evidence type="ECO:0000259" key="13">
    <source>
        <dbReference type="PROSITE" id="PS50013"/>
    </source>
</evidence>
<keyword evidence="8" id="KW-0067">ATP-binding</keyword>
<feature type="domain" description="PHD-type" evidence="14">
    <location>
        <begin position="102"/>
        <end position="149"/>
    </location>
</feature>
<dbReference type="Pfam" id="PF00176">
    <property type="entry name" value="SNF2-rel_dom"/>
    <property type="match status" value="2"/>
</dbReference>
<keyword evidence="12" id="KW-0812">Transmembrane</keyword>
<dbReference type="SUPFAM" id="SSF52540">
    <property type="entry name" value="P-loop containing nucleoside triphosphate hydrolases"/>
    <property type="match status" value="2"/>
</dbReference>
<feature type="compositionally biased region" description="Low complexity" evidence="11">
    <location>
        <begin position="1326"/>
        <end position="1338"/>
    </location>
</feature>
<evidence type="ECO:0000256" key="12">
    <source>
        <dbReference type="SAM" id="Phobius"/>
    </source>
</evidence>
<dbReference type="Gene3D" id="2.40.50.40">
    <property type="match status" value="2"/>
</dbReference>
<dbReference type="InterPro" id="IPR019786">
    <property type="entry name" value="Zinc_finger_PHD-type_CS"/>
</dbReference>
<dbReference type="InterPro" id="IPR000953">
    <property type="entry name" value="Chromo/chromo_shadow_dom"/>
</dbReference>
<feature type="transmembrane region" description="Helical" evidence="12">
    <location>
        <begin position="1023"/>
        <end position="1041"/>
    </location>
</feature>
<dbReference type="CDD" id="cd18793">
    <property type="entry name" value="SF2_C_SNF"/>
    <property type="match status" value="1"/>
</dbReference>
<dbReference type="InterPro" id="IPR013083">
    <property type="entry name" value="Znf_RING/FYVE/PHD"/>
</dbReference>
<dbReference type="InterPro" id="IPR023780">
    <property type="entry name" value="Chromo_domain"/>
</dbReference>
<dbReference type="SMART" id="SM00490">
    <property type="entry name" value="HELICc"/>
    <property type="match status" value="1"/>
</dbReference>
<evidence type="ECO:0000256" key="1">
    <source>
        <dbReference type="ARBA" id="ARBA00004123"/>
    </source>
</evidence>
<evidence type="ECO:0000256" key="9">
    <source>
        <dbReference type="ARBA" id="ARBA00023242"/>
    </source>
</evidence>